<evidence type="ECO:0000256" key="7">
    <source>
        <dbReference type="ARBA" id="ARBA00022705"/>
    </source>
</evidence>
<evidence type="ECO:0000256" key="1">
    <source>
        <dbReference type="ARBA" id="ARBA00004496"/>
    </source>
</evidence>
<keyword evidence="6 10" id="KW-0548">Nucleotidyltransferase</keyword>
<evidence type="ECO:0000256" key="10">
    <source>
        <dbReference type="PIRNR" id="PIRNR000804"/>
    </source>
</evidence>
<dbReference type="InterPro" id="IPR046938">
    <property type="entry name" value="DNA_clamp_sf"/>
</dbReference>
<evidence type="ECO:0000256" key="2">
    <source>
        <dbReference type="ARBA" id="ARBA00010752"/>
    </source>
</evidence>
<feature type="domain" description="DNA polymerase III beta sliding clamp N-terminal" evidence="11">
    <location>
        <begin position="1"/>
        <end position="118"/>
    </location>
</feature>
<evidence type="ECO:0000259" key="11">
    <source>
        <dbReference type="Pfam" id="PF00712"/>
    </source>
</evidence>
<evidence type="ECO:0000256" key="3">
    <source>
        <dbReference type="ARBA" id="ARBA00021035"/>
    </source>
</evidence>
<dbReference type="Gene3D" id="3.10.150.10">
    <property type="entry name" value="DNA Polymerase III, subunit A, domain 2"/>
    <property type="match status" value="1"/>
</dbReference>
<dbReference type="RefSeq" id="WP_215216348.1">
    <property type="nucleotide sequence ID" value="NZ_CP075587.1"/>
</dbReference>
<evidence type="ECO:0000256" key="6">
    <source>
        <dbReference type="ARBA" id="ARBA00022695"/>
    </source>
</evidence>
<keyword evidence="8 10" id="KW-0239">DNA-directed DNA polymerase</keyword>
<feature type="domain" description="DNA polymerase III beta sliding clamp central" evidence="12">
    <location>
        <begin position="129"/>
        <end position="244"/>
    </location>
</feature>
<keyword evidence="5 10" id="KW-0808">Transferase</keyword>
<comment type="function">
    <text evidence="10">Confers DNA tethering and processivity to DNA polymerases and other proteins. Acts as a clamp, forming a ring around DNA (a reaction catalyzed by the clamp-loading complex) which diffuses in an ATP-independent manner freely and bidirectionally along dsDNA. Initially characterized for its ability to contact the catalytic subunit of DNA polymerase III (Pol III), a complex, multichain enzyme responsible for most of the replicative synthesis in bacteria; Pol III exhibits 3'-5' exonuclease proofreading activity. The beta chain is required for initiation of replication as well as for processivity of DNA replication.</text>
</comment>
<organism evidence="14 15">
    <name type="scientific">Candidatus Rhabdochlamydia oedothoracis</name>
    <dbReference type="NCBI Taxonomy" id="2720720"/>
    <lineage>
        <taxon>Bacteria</taxon>
        <taxon>Pseudomonadati</taxon>
        <taxon>Chlamydiota</taxon>
        <taxon>Chlamydiia</taxon>
        <taxon>Parachlamydiales</taxon>
        <taxon>Candidatus Rhabdochlamydiaceae</taxon>
        <taxon>Candidatus Rhabdochlamydia</taxon>
    </lineage>
</organism>
<name>A0ABX8V5P4_9BACT</name>
<dbReference type="InterPro" id="IPR022637">
    <property type="entry name" value="DNA_polIII_beta_cen"/>
</dbReference>
<evidence type="ECO:0000256" key="9">
    <source>
        <dbReference type="ARBA" id="ARBA00023125"/>
    </source>
</evidence>
<dbReference type="Pfam" id="PF02767">
    <property type="entry name" value="DNA_pol3_beta_2"/>
    <property type="match status" value="1"/>
</dbReference>
<dbReference type="SMART" id="SM00480">
    <property type="entry name" value="POL3Bc"/>
    <property type="match status" value="1"/>
</dbReference>
<dbReference type="SUPFAM" id="SSF55979">
    <property type="entry name" value="DNA clamp"/>
    <property type="match status" value="3"/>
</dbReference>
<dbReference type="EMBL" id="CP075587">
    <property type="protein sequence ID" value="QYF48897.1"/>
    <property type="molecule type" value="Genomic_DNA"/>
</dbReference>
<dbReference type="InterPro" id="IPR022634">
    <property type="entry name" value="DNA_polIII_beta_N"/>
</dbReference>
<evidence type="ECO:0000259" key="13">
    <source>
        <dbReference type="Pfam" id="PF02768"/>
    </source>
</evidence>
<dbReference type="PANTHER" id="PTHR30478">
    <property type="entry name" value="DNA POLYMERASE III SUBUNIT BETA"/>
    <property type="match status" value="1"/>
</dbReference>
<evidence type="ECO:0000313" key="15">
    <source>
        <dbReference type="Proteomes" id="UP000826014"/>
    </source>
</evidence>
<dbReference type="PANTHER" id="PTHR30478:SF0">
    <property type="entry name" value="BETA SLIDING CLAMP"/>
    <property type="match status" value="1"/>
</dbReference>
<keyword evidence="7 10" id="KW-0235">DNA replication</keyword>
<evidence type="ECO:0000256" key="4">
    <source>
        <dbReference type="ARBA" id="ARBA00022490"/>
    </source>
</evidence>
<comment type="subcellular location">
    <subcellularLocation>
        <location evidence="1 10">Cytoplasm</location>
    </subcellularLocation>
</comment>
<dbReference type="PIRSF" id="PIRSF000804">
    <property type="entry name" value="DNA_pol_III_b"/>
    <property type="match status" value="1"/>
</dbReference>
<dbReference type="InterPro" id="IPR001001">
    <property type="entry name" value="DNA_polIII_beta"/>
</dbReference>
<keyword evidence="9" id="KW-0238">DNA-binding</keyword>
<evidence type="ECO:0000256" key="8">
    <source>
        <dbReference type="ARBA" id="ARBA00022932"/>
    </source>
</evidence>
<dbReference type="Gene3D" id="3.70.10.10">
    <property type="match status" value="1"/>
</dbReference>
<sequence length="370" mass="40991">MKVVITRIELVNLVGKIQNIVPVKPTIPILSNILIEAIDDQLILSVTDLTVSVRIYVEAKVLEEGAITLPAKRFFQLIRELTAIQVEIHAPSSEIALVNAGTSRFKIQGMHKDEFPKFPNLSEGIQLNLSSSQLSYLLSRTSFAAARDDSKHALNGILLQSLENTIVFIGTDGKRLAKNNIEIDNIPTDSSSYIIPLKAVEEMIRLLDSKEDDPVTLTLMPDKIAVEFKSVTLITKLLSGQYPDVSRVIPEQIANPIALNRDELMSLLRQVSLFTSENSNSVRFTFTTGELHLSAMSGSIGEGKVHMPVNYGGEKLEVAFNPNYFLDMLRHSKDESVHFSISDPYNPGLITDSTSAQFVIMPMRLEVNVS</sequence>
<dbReference type="Pfam" id="PF00712">
    <property type="entry name" value="DNA_pol3_beta"/>
    <property type="match status" value="1"/>
</dbReference>
<dbReference type="InterPro" id="IPR022635">
    <property type="entry name" value="DNA_polIII_beta_C"/>
</dbReference>
<gene>
    <name evidence="14" type="ORF">RHABOEDO_001135</name>
</gene>
<dbReference type="Pfam" id="PF02768">
    <property type="entry name" value="DNA_pol3_beta_3"/>
    <property type="match status" value="1"/>
</dbReference>
<evidence type="ECO:0000259" key="12">
    <source>
        <dbReference type="Pfam" id="PF02767"/>
    </source>
</evidence>
<dbReference type="NCBIfam" id="TIGR00663">
    <property type="entry name" value="dnan"/>
    <property type="match status" value="1"/>
</dbReference>
<protein>
    <recommendedName>
        <fullName evidence="3 10">Beta sliding clamp</fullName>
    </recommendedName>
</protein>
<comment type="similarity">
    <text evidence="2 10">Belongs to the beta sliding clamp family.</text>
</comment>
<keyword evidence="15" id="KW-1185">Reference proteome</keyword>
<accession>A0ABX8V5P4</accession>
<reference evidence="14 15" key="1">
    <citation type="journal article" date="2022" name="bioRxiv">
        <title>Ecology and evolution of chlamydial symbionts of arthropods.</title>
        <authorList>
            <person name="Halter T."/>
            <person name="Koestlbacher S."/>
            <person name="Collingro A."/>
            <person name="Sixt B.S."/>
            <person name="Toenshoff E.R."/>
            <person name="Hendrickx F."/>
            <person name="Kostanjsek R."/>
            <person name="Horn M."/>
        </authorList>
    </citation>
    <scope>NUCLEOTIDE SEQUENCE [LARGE SCALE GENOMIC DNA]</scope>
    <source>
        <strain evidence="14">W744xW776</strain>
    </source>
</reference>
<keyword evidence="4 10" id="KW-0963">Cytoplasm</keyword>
<dbReference type="CDD" id="cd00140">
    <property type="entry name" value="beta_clamp"/>
    <property type="match status" value="1"/>
</dbReference>
<comment type="subunit">
    <text evidence="10">Forms a ring-shaped head-to-tail homodimer around DNA.</text>
</comment>
<evidence type="ECO:0000256" key="5">
    <source>
        <dbReference type="ARBA" id="ARBA00022679"/>
    </source>
</evidence>
<evidence type="ECO:0000313" key="14">
    <source>
        <dbReference type="EMBL" id="QYF48897.1"/>
    </source>
</evidence>
<feature type="domain" description="DNA polymerase III beta sliding clamp C-terminal" evidence="13">
    <location>
        <begin position="247"/>
        <end position="364"/>
    </location>
</feature>
<proteinExistence type="inferred from homology"/>
<dbReference type="Proteomes" id="UP000826014">
    <property type="component" value="Chromosome"/>
</dbReference>